<dbReference type="GO" id="GO:0098887">
    <property type="term" value="P:neurotransmitter receptor transport, endosome to postsynaptic membrane"/>
    <property type="evidence" value="ECO:0007669"/>
    <property type="project" value="TreeGrafter"/>
</dbReference>
<dbReference type="FunFam" id="3.80.10.10:FF:000423">
    <property type="entry name" value="Leucine rich repeat containing 1"/>
    <property type="match status" value="1"/>
</dbReference>
<proteinExistence type="predicted"/>
<dbReference type="Gene3D" id="3.80.10.10">
    <property type="entry name" value="Ribonuclease Inhibitor"/>
    <property type="match status" value="2"/>
</dbReference>
<dbReference type="Pfam" id="PF13855">
    <property type="entry name" value="LRR_8"/>
    <property type="match status" value="1"/>
</dbReference>
<dbReference type="CDD" id="cd06704">
    <property type="entry name" value="PDZ1_Scribble-like"/>
    <property type="match status" value="1"/>
</dbReference>
<dbReference type="FunFam" id="3.80.10.10:FF:000036">
    <property type="entry name" value="protein scribble homolog isoform X1"/>
    <property type="match status" value="1"/>
</dbReference>
<dbReference type="GO" id="GO:0019901">
    <property type="term" value="F:protein kinase binding"/>
    <property type="evidence" value="ECO:0007669"/>
    <property type="project" value="TreeGrafter"/>
</dbReference>
<sequence>MFHCIPLWRCNRHVETIDKRHCTLNYVPDEIYRYARSLEELMLDANQLRDLPKPLFQLLKLRKLTVSDNEIARLPPEIGNLMELVELDLSRNDIVELPENISNCKYLQVADFSGNPLLRLPESFAQLQNLTTLSINDISLQALPENIGRSLSQLHKLEELDIGNNELYNLPESIGGLISLKNLWLDGNHLSDIPAELCNIKSLLCLDLSENKLEFLPEELGGLVSLTDLLVSQNSLEYIPESIGKLKNLSILKADLNKLTLLPETIGNCESLTELVLTENQIQTLPASIGKLKRLSNLNCDRNHLTLLPKQIGGCSSLNVFTVRDNYLKKIPPELSQATELHVLDVSGNRLPYLPMSLTTLHLKALWLSENQSKPLLTFQTDEDPDSGEKVLTCVVLPQQPSDSGYDNLARFGALESLVNGMADEAWDGKAMNRISSIHFLDDGEDDDDDPGTLLRRATPHPGELKTMKKAAENLRNDLNAAKGLDSNKNEVNNAADGVTTSEFKNPHSDAPPGTGSQSWTVPDFSWMKTKERLQGGPQMFAVKNNVYARCCELERSKEKAEPAEESCAGRLSTREAGPCLFCHQRGEAQEGKNFSHPRALNAGSGLHGDPVCKIKTSSVTGFLRSSPLSETSPPAESSTTQLQIKVSGQSGRLGISIAGGKGSLPYKDQDEGIFISRVAQGGPSEKAGILVGDRVLEVNGVSMQYATHHEAVAALRNAGCCIKLKVLRERLLPSDNYVPTVLLDPPDPAGRPVCQISKQSQLEESEKCLPKKIEAVVCNGNSACDSDSDLNRTLSKIEAEELKLDSLKEMNHIISPGLYSLTPLPQMKMLSSCHRFPEECGFVTDKQTN</sequence>
<feature type="non-terminal residue" evidence="5">
    <location>
        <position position="850"/>
    </location>
</feature>
<accession>A0A315VTW5</accession>
<dbReference type="InterPro" id="IPR001478">
    <property type="entry name" value="PDZ"/>
</dbReference>
<dbReference type="SMART" id="SM00228">
    <property type="entry name" value="PDZ"/>
    <property type="match status" value="1"/>
</dbReference>
<name>A0A315VTW5_GAMAF</name>
<dbReference type="GO" id="GO:0005912">
    <property type="term" value="C:adherens junction"/>
    <property type="evidence" value="ECO:0007669"/>
    <property type="project" value="TreeGrafter"/>
</dbReference>
<dbReference type="SUPFAM" id="SSF50156">
    <property type="entry name" value="PDZ domain-like"/>
    <property type="match status" value="1"/>
</dbReference>
<dbReference type="SMART" id="SM00364">
    <property type="entry name" value="LRR_BAC"/>
    <property type="match status" value="11"/>
</dbReference>
<dbReference type="Pfam" id="PF23598">
    <property type="entry name" value="LRR_14"/>
    <property type="match status" value="1"/>
</dbReference>
<evidence type="ECO:0000256" key="3">
    <source>
        <dbReference type="SAM" id="MobiDB-lite"/>
    </source>
</evidence>
<dbReference type="GO" id="GO:0098968">
    <property type="term" value="P:neurotransmitter receptor transport postsynaptic membrane to endosome"/>
    <property type="evidence" value="ECO:0007669"/>
    <property type="project" value="TreeGrafter"/>
</dbReference>
<dbReference type="SMART" id="SM00369">
    <property type="entry name" value="LRR_TYP"/>
    <property type="match status" value="11"/>
</dbReference>
<dbReference type="STRING" id="33528.ENSGAFP00000011572"/>
<evidence type="ECO:0000256" key="1">
    <source>
        <dbReference type="ARBA" id="ARBA00022614"/>
    </source>
</evidence>
<evidence type="ECO:0000313" key="6">
    <source>
        <dbReference type="Proteomes" id="UP000250572"/>
    </source>
</evidence>
<gene>
    <name evidence="5" type="ORF">CCH79_00001570</name>
</gene>
<keyword evidence="6" id="KW-1185">Reference proteome</keyword>
<evidence type="ECO:0000259" key="4">
    <source>
        <dbReference type="PROSITE" id="PS50106"/>
    </source>
</evidence>
<dbReference type="GO" id="GO:0045197">
    <property type="term" value="P:establishment or maintenance of epithelial cell apical/basal polarity"/>
    <property type="evidence" value="ECO:0007669"/>
    <property type="project" value="TreeGrafter"/>
</dbReference>
<organism evidence="5 6">
    <name type="scientific">Gambusia affinis</name>
    <name type="common">Western mosquitofish</name>
    <name type="synonym">Heterandria affinis</name>
    <dbReference type="NCBI Taxonomy" id="33528"/>
    <lineage>
        <taxon>Eukaryota</taxon>
        <taxon>Metazoa</taxon>
        <taxon>Chordata</taxon>
        <taxon>Craniata</taxon>
        <taxon>Vertebrata</taxon>
        <taxon>Euteleostomi</taxon>
        <taxon>Actinopterygii</taxon>
        <taxon>Neopterygii</taxon>
        <taxon>Teleostei</taxon>
        <taxon>Neoteleostei</taxon>
        <taxon>Acanthomorphata</taxon>
        <taxon>Ovalentaria</taxon>
        <taxon>Atherinomorphae</taxon>
        <taxon>Cyprinodontiformes</taxon>
        <taxon>Poeciliidae</taxon>
        <taxon>Poeciliinae</taxon>
        <taxon>Gambusia</taxon>
    </lineage>
</organism>
<dbReference type="InterPro" id="IPR001611">
    <property type="entry name" value="Leu-rich_rpt"/>
</dbReference>
<comment type="caution">
    <text evidence="5">The sequence shown here is derived from an EMBL/GenBank/DDBJ whole genome shotgun (WGS) entry which is preliminary data.</text>
</comment>
<dbReference type="GO" id="GO:0014069">
    <property type="term" value="C:postsynaptic density"/>
    <property type="evidence" value="ECO:0007669"/>
    <property type="project" value="TreeGrafter"/>
</dbReference>
<dbReference type="GO" id="GO:0043113">
    <property type="term" value="P:receptor clustering"/>
    <property type="evidence" value="ECO:0007669"/>
    <property type="project" value="TreeGrafter"/>
</dbReference>
<dbReference type="Proteomes" id="UP000250572">
    <property type="component" value="Unassembled WGS sequence"/>
</dbReference>
<keyword evidence="1" id="KW-0433">Leucine-rich repeat</keyword>
<keyword evidence="2" id="KW-0677">Repeat</keyword>
<dbReference type="InterPro" id="IPR032675">
    <property type="entry name" value="LRR_dom_sf"/>
</dbReference>
<dbReference type="GO" id="GO:0045211">
    <property type="term" value="C:postsynaptic membrane"/>
    <property type="evidence" value="ECO:0007669"/>
    <property type="project" value="TreeGrafter"/>
</dbReference>
<dbReference type="Pfam" id="PF00595">
    <property type="entry name" value="PDZ"/>
    <property type="match status" value="1"/>
</dbReference>
<dbReference type="PANTHER" id="PTHR23119">
    <property type="entry name" value="DISCS LARGE"/>
    <property type="match status" value="1"/>
</dbReference>
<dbReference type="InterPro" id="IPR036034">
    <property type="entry name" value="PDZ_sf"/>
</dbReference>
<dbReference type="AlphaFoldDB" id="A0A315VTW5"/>
<dbReference type="GO" id="GO:0098609">
    <property type="term" value="P:cell-cell adhesion"/>
    <property type="evidence" value="ECO:0007669"/>
    <property type="project" value="TreeGrafter"/>
</dbReference>
<feature type="region of interest" description="Disordered" evidence="3">
    <location>
        <begin position="443"/>
        <end position="464"/>
    </location>
</feature>
<feature type="domain" description="PDZ" evidence="4">
    <location>
        <begin position="642"/>
        <end position="731"/>
    </location>
</feature>
<dbReference type="InterPro" id="IPR050614">
    <property type="entry name" value="Synaptic_Scaffolding_LAP-MAGUK"/>
</dbReference>
<dbReference type="Gene3D" id="2.30.42.10">
    <property type="match status" value="1"/>
</dbReference>
<dbReference type="PANTHER" id="PTHR23119:SF58">
    <property type="entry name" value="LEUCINE RICH REPEAT CONTAINING 1"/>
    <property type="match status" value="1"/>
</dbReference>
<dbReference type="EMBL" id="NHOQ01001229">
    <property type="protein sequence ID" value="PWA25845.1"/>
    <property type="molecule type" value="Genomic_DNA"/>
</dbReference>
<dbReference type="Pfam" id="PF00560">
    <property type="entry name" value="LRR_1"/>
    <property type="match status" value="1"/>
</dbReference>
<dbReference type="PROSITE" id="PS51450">
    <property type="entry name" value="LRR"/>
    <property type="match status" value="2"/>
</dbReference>
<feature type="region of interest" description="Disordered" evidence="3">
    <location>
        <begin position="499"/>
        <end position="521"/>
    </location>
</feature>
<protein>
    <recommendedName>
        <fullName evidence="4">PDZ domain-containing protein</fullName>
    </recommendedName>
</protein>
<dbReference type="GO" id="GO:0016323">
    <property type="term" value="C:basolateral plasma membrane"/>
    <property type="evidence" value="ECO:0007669"/>
    <property type="project" value="TreeGrafter"/>
</dbReference>
<evidence type="ECO:0000256" key="2">
    <source>
        <dbReference type="ARBA" id="ARBA00022737"/>
    </source>
</evidence>
<dbReference type="PROSITE" id="PS50106">
    <property type="entry name" value="PDZ"/>
    <property type="match status" value="1"/>
</dbReference>
<dbReference type="InterPro" id="IPR003591">
    <property type="entry name" value="Leu-rich_rpt_typical-subtyp"/>
</dbReference>
<reference evidence="5 6" key="1">
    <citation type="journal article" date="2018" name="G3 (Bethesda)">
        <title>A High-Quality Reference Genome for the Invasive Mosquitofish Gambusia affinis Using a Chicago Library.</title>
        <authorList>
            <person name="Hoffberg S.L."/>
            <person name="Troendle N.J."/>
            <person name="Glenn T.C."/>
            <person name="Mahmud O."/>
            <person name="Louha S."/>
            <person name="Chalopin D."/>
            <person name="Bennetzen J.L."/>
            <person name="Mauricio R."/>
        </authorList>
    </citation>
    <scope>NUCLEOTIDE SEQUENCE [LARGE SCALE GENOMIC DNA]</scope>
    <source>
        <strain evidence="5">NE01/NJP1002.9</strain>
        <tissue evidence="5">Muscle</tissue>
    </source>
</reference>
<dbReference type="SUPFAM" id="SSF52047">
    <property type="entry name" value="RNI-like"/>
    <property type="match status" value="1"/>
</dbReference>
<evidence type="ECO:0000313" key="5">
    <source>
        <dbReference type="EMBL" id="PWA25845.1"/>
    </source>
</evidence>
<dbReference type="InterPro" id="IPR055414">
    <property type="entry name" value="LRR_R13L4/SHOC2-like"/>
</dbReference>